<organism evidence="1 2">
    <name type="scientific">Trifolium pratense</name>
    <name type="common">Red clover</name>
    <dbReference type="NCBI Taxonomy" id="57577"/>
    <lineage>
        <taxon>Eukaryota</taxon>
        <taxon>Viridiplantae</taxon>
        <taxon>Streptophyta</taxon>
        <taxon>Embryophyta</taxon>
        <taxon>Tracheophyta</taxon>
        <taxon>Spermatophyta</taxon>
        <taxon>Magnoliopsida</taxon>
        <taxon>eudicotyledons</taxon>
        <taxon>Gunneridae</taxon>
        <taxon>Pentapetalae</taxon>
        <taxon>rosids</taxon>
        <taxon>fabids</taxon>
        <taxon>Fabales</taxon>
        <taxon>Fabaceae</taxon>
        <taxon>Papilionoideae</taxon>
        <taxon>50 kb inversion clade</taxon>
        <taxon>NPAAA clade</taxon>
        <taxon>Hologalegina</taxon>
        <taxon>IRL clade</taxon>
        <taxon>Trifolieae</taxon>
        <taxon>Trifolium</taxon>
    </lineage>
</organism>
<dbReference type="EMBL" id="CASHSV030000109">
    <property type="protein sequence ID" value="CAJ2647779.1"/>
    <property type="molecule type" value="Genomic_DNA"/>
</dbReference>
<accession>A0ACB0JRQ9</accession>
<dbReference type="Proteomes" id="UP001177021">
    <property type="component" value="Unassembled WGS sequence"/>
</dbReference>
<sequence>MNSSNSPFLFFFFFFFFAISLFLQPQFHALGQQTEEESQHGHGFGRRVLMSFKEKHLGSNISFDCAPSGPCVPCLYSEKGDEKYRCSETGYRIPFKCEEIKDSTEDAKKTDSKKTRSALEISSSIEKSHEVSHVSGEFITSQSQRTLLDDSSASDNKSQAYVTYRSCIPADTEEKISVLGFEGVVIFLLLVSGSFVYLRKKKAAAMSGYVAAGRGQASSRY</sequence>
<evidence type="ECO:0000313" key="2">
    <source>
        <dbReference type="Proteomes" id="UP001177021"/>
    </source>
</evidence>
<proteinExistence type="predicted"/>
<evidence type="ECO:0000313" key="1">
    <source>
        <dbReference type="EMBL" id="CAJ2647779.1"/>
    </source>
</evidence>
<keyword evidence="2" id="KW-1185">Reference proteome</keyword>
<protein>
    <submittedName>
        <fullName evidence="1">Uncharacterized protein</fullName>
    </submittedName>
</protein>
<reference evidence="1" key="1">
    <citation type="submission" date="2023-10" db="EMBL/GenBank/DDBJ databases">
        <authorList>
            <person name="Rodriguez Cubillos JULIANA M."/>
            <person name="De Vega J."/>
        </authorList>
    </citation>
    <scope>NUCLEOTIDE SEQUENCE</scope>
</reference>
<name>A0ACB0JRQ9_TRIPR</name>
<gene>
    <name evidence="1" type="ORF">MILVUS5_LOCUS16234</name>
</gene>
<comment type="caution">
    <text evidence="1">The sequence shown here is derived from an EMBL/GenBank/DDBJ whole genome shotgun (WGS) entry which is preliminary data.</text>
</comment>